<keyword evidence="8 11" id="KW-1133">Transmembrane helix</keyword>
<name>A0A7S0CW28_9EUKA</name>
<keyword evidence="6" id="KW-0931">ER-Golgi transport</keyword>
<dbReference type="GO" id="GO:0046923">
    <property type="term" value="F:ER retention sequence binding"/>
    <property type="evidence" value="ECO:0007669"/>
    <property type="project" value="InterPro"/>
</dbReference>
<evidence type="ECO:0000256" key="9">
    <source>
        <dbReference type="ARBA" id="ARBA00023136"/>
    </source>
</evidence>
<dbReference type="GO" id="GO:0015031">
    <property type="term" value="P:protein transport"/>
    <property type="evidence" value="ECO:0007669"/>
    <property type="project" value="UniProtKB-KW"/>
</dbReference>
<sequence>MNIFRICGDFMHLASIFILLFKIRKRKNCSGISLNSQLLYVLVFVTRYLDLFWNFNSIYNSVMKLIFVSTSVYIVYMMMFVQPICATYRKEADNKLPVHYLIVPCAILALIFIEFYSLAEYLWTFSIYLEAVAILPQLMVVHEYAKNDGGFVENLTSHYVFMLGGYRFMYILNWIYRALNQPGYRDWRVWIAGLVQTIIYCDFFFYYLKALRTGGRTRLPL</sequence>
<evidence type="ECO:0000256" key="11">
    <source>
        <dbReference type="RuleBase" id="RU000634"/>
    </source>
</evidence>
<evidence type="ECO:0000256" key="7">
    <source>
        <dbReference type="ARBA" id="ARBA00022927"/>
    </source>
</evidence>
<feature type="transmembrane region" description="Helical" evidence="11">
    <location>
        <begin position="35"/>
        <end position="53"/>
    </location>
</feature>
<feature type="transmembrane region" description="Helical" evidence="11">
    <location>
        <begin position="157"/>
        <end position="176"/>
    </location>
</feature>
<dbReference type="GO" id="GO:0006621">
    <property type="term" value="P:protein retention in ER lumen"/>
    <property type="evidence" value="ECO:0007669"/>
    <property type="project" value="InterPro"/>
</dbReference>
<comment type="similarity">
    <text evidence="2 11">Belongs to the ERD2 family.</text>
</comment>
<dbReference type="PRINTS" id="PR00660">
    <property type="entry name" value="ERLUMENR"/>
</dbReference>
<keyword evidence="4 11" id="KW-0812">Transmembrane</keyword>
<dbReference type="Pfam" id="PF00810">
    <property type="entry name" value="ER_lumen_recept"/>
    <property type="match status" value="1"/>
</dbReference>
<evidence type="ECO:0000256" key="10">
    <source>
        <dbReference type="ARBA" id="ARBA00023170"/>
    </source>
</evidence>
<protein>
    <recommendedName>
        <fullName evidence="11">ER lumen protein-retaining receptor</fullName>
    </recommendedName>
</protein>
<keyword evidence="7 11" id="KW-0653">Protein transport</keyword>
<dbReference type="AlphaFoldDB" id="A0A7S0CW28"/>
<organism evidence="12">
    <name type="scientific">Amorphochlora amoebiformis</name>
    <dbReference type="NCBI Taxonomy" id="1561963"/>
    <lineage>
        <taxon>Eukaryota</taxon>
        <taxon>Sar</taxon>
        <taxon>Rhizaria</taxon>
        <taxon>Cercozoa</taxon>
        <taxon>Chlorarachniophyceae</taxon>
        <taxon>Amorphochlora</taxon>
    </lineage>
</organism>
<keyword evidence="9 11" id="KW-0472">Membrane</keyword>
<keyword evidence="5 11" id="KW-0256">Endoplasmic reticulum</keyword>
<evidence type="ECO:0000256" key="6">
    <source>
        <dbReference type="ARBA" id="ARBA00022892"/>
    </source>
</evidence>
<feature type="transmembrane region" description="Helical" evidence="11">
    <location>
        <begin position="65"/>
        <end position="86"/>
    </location>
</feature>
<dbReference type="PROSITE" id="PS00952">
    <property type="entry name" value="ER_LUMEN_RECEPTOR_2"/>
    <property type="match status" value="1"/>
</dbReference>
<evidence type="ECO:0000313" key="12">
    <source>
        <dbReference type="EMBL" id="CAD8435882.1"/>
    </source>
</evidence>
<evidence type="ECO:0000256" key="1">
    <source>
        <dbReference type="ARBA" id="ARBA00004477"/>
    </source>
</evidence>
<comment type="subcellular location">
    <subcellularLocation>
        <location evidence="1 11">Endoplasmic reticulum membrane</location>
        <topology evidence="1 11">Multi-pass membrane protein</topology>
    </subcellularLocation>
</comment>
<feature type="transmembrane region" description="Helical" evidence="11">
    <location>
        <begin position="125"/>
        <end position="145"/>
    </location>
</feature>
<dbReference type="PANTHER" id="PTHR10585">
    <property type="entry name" value="ER LUMEN PROTEIN RETAINING RECEPTOR"/>
    <property type="match status" value="1"/>
</dbReference>
<accession>A0A7S0CW28</accession>
<dbReference type="InterPro" id="IPR000133">
    <property type="entry name" value="ER_ret_rcpt"/>
</dbReference>
<evidence type="ECO:0000256" key="5">
    <source>
        <dbReference type="ARBA" id="ARBA00022824"/>
    </source>
</evidence>
<gene>
    <name evidence="12" type="ORF">LAMO00422_LOCUS3753</name>
</gene>
<feature type="transmembrane region" description="Helical" evidence="11">
    <location>
        <begin position="188"/>
        <end position="208"/>
    </location>
</feature>
<keyword evidence="3 11" id="KW-0813">Transport</keyword>
<proteinExistence type="inferred from homology"/>
<reference evidence="12" key="1">
    <citation type="submission" date="2021-01" db="EMBL/GenBank/DDBJ databases">
        <authorList>
            <person name="Corre E."/>
            <person name="Pelletier E."/>
            <person name="Niang G."/>
            <person name="Scheremetjew M."/>
            <person name="Finn R."/>
            <person name="Kale V."/>
            <person name="Holt S."/>
            <person name="Cochrane G."/>
            <person name="Meng A."/>
            <person name="Brown T."/>
            <person name="Cohen L."/>
        </authorList>
    </citation>
    <scope>NUCLEOTIDE SEQUENCE</scope>
    <source>
        <strain evidence="12">CCMP2058</strain>
    </source>
</reference>
<keyword evidence="10 11" id="KW-0675">Receptor</keyword>
<dbReference type="EMBL" id="HBEM01005370">
    <property type="protein sequence ID" value="CAD8435882.1"/>
    <property type="molecule type" value="Transcribed_RNA"/>
</dbReference>
<evidence type="ECO:0000256" key="8">
    <source>
        <dbReference type="ARBA" id="ARBA00022989"/>
    </source>
</evidence>
<evidence type="ECO:0000256" key="3">
    <source>
        <dbReference type="ARBA" id="ARBA00022448"/>
    </source>
</evidence>
<dbReference type="GO" id="GO:0005789">
    <property type="term" value="C:endoplasmic reticulum membrane"/>
    <property type="evidence" value="ECO:0007669"/>
    <property type="project" value="UniProtKB-SubCell"/>
</dbReference>
<evidence type="ECO:0000256" key="2">
    <source>
        <dbReference type="ARBA" id="ARBA00010120"/>
    </source>
</evidence>
<feature type="transmembrane region" description="Helical" evidence="11">
    <location>
        <begin position="98"/>
        <end position="119"/>
    </location>
</feature>
<dbReference type="GO" id="GO:0016192">
    <property type="term" value="P:vesicle-mediated transport"/>
    <property type="evidence" value="ECO:0007669"/>
    <property type="project" value="UniProtKB-KW"/>
</dbReference>
<evidence type="ECO:0000256" key="4">
    <source>
        <dbReference type="ARBA" id="ARBA00022692"/>
    </source>
</evidence>